<gene>
    <name evidence="1" type="ORF">STAS_28481</name>
</gene>
<dbReference type="OrthoDB" id="1744507at2759"/>
<sequence>MSFNPLSVILKENQLANPKPFDWKRNLDIVMSITMAKGTPVREHVQKLMEQFTRMESEGPRFEVCIKADITLFSLHKDLNMSLVFKYAARISKVWRIKRLDTLSPFDRKILHLDQTLSFLFITPCPFYPHPYDGDKSFIMSSMKNAQLCYSYNDVIRNMPVAELIRELEAAEKIIREEREMILDEREMASSSKFVGIKRKSSSVQEAVELSRAARSGQKVDCPLLKKGNSLFNIVETCLAVVSTRTWCVDNGATDHVCNFLQGFQETKRLKVGEITVYMGNVTKVALHRRPLRKCICRQPRPSLGLTTTYISKAFGHCPGLTYNMASIQNLGRLANMVPYHVDGDNRSTADTAHIEGYMGNRTGLRACVFGLDGGPSDRGIDREWRPRIRVRVLEGKGTLAWTCAVGNGLEMKEGGFCCVK</sequence>
<keyword evidence="2" id="KW-1185">Reference proteome</keyword>
<accession>A0A5A7R0D0</accession>
<dbReference type="Proteomes" id="UP000325081">
    <property type="component" value="Unassembled WGS sequence"/>
</dbReference>
<evidence type="ECO:0000313" key="2">
    <source>
        <dbReference type="Proteomes" id="UP000325081"/>
    </source>
</evidence>
<reference evidence="2" key="1">
    <citation type="journal article" date="2019" name="Curr. Biol.">
        <title>Genome Sequence of Striga asiatica Provides Insight into the Evolution of Plant Parasitism.</title>
        <authorList>
            <person name="Yoshida S."/>
            <person name="Kim S."/>
            <person name="Wafula E.K."/>
            <person name="Tanskanen J."/>
            <person name="Kim Y.M."/>
            <person name="Honaas L."/>
            <person name="Yang Z."/>
            <person name="Spallek T."/>
            <person name="Conn C.E."/>
            <person name="Ichihashi Y."/>
            <person name="Cheong K."/>
            <person name="Cui S."/>
            <person name="Der J.P."/>
            <person name="Gundlach H."/>
            <person name="Jiao Y."/>
            <person name="Hori C."/>
            <person name="Ishida J.K."/>
            <person name="Kasahara H."/>
            <person name="Kiba T."/>
            <person name="Kim M.S."/>
            <person name="Koo N."/>
            <person name="Laohavisit A."/>
            <person name="Lee Y.H."/>
            <person name="Lumba S."/>
            <person name="McCourt P."/>
            <person name="Mortimer J.C."/>
            <person name="Mutuku J.M."/>
            <person name="Nomura T."/>
            <person name="Sasaki-Sekimoto Y."/>
            <person name="Seto Y."/>
            <person name="Wang Y."/>
            <person name="Wakatake T."/>
            <person name="Sakakibara H."/>
            <person name="Demura T."/>
            <person name="Yamaguchi S."/>
            <person name="Yoneyama K."/>
            <person name="Manabe R.I."/>
            <person name="Nelson D.C."/>
            <person name="Schulman A.H."/>
            <person name="Timko M.P."/>
            <person name="dePamphilis C.W."/>
            <person name="Choi D."/>
            <person name="Shirasu K."/>
        </authorList>
    </citation>
    <scope>NUCLEOTIDE SEQUENCE [LARGE SCALE GENOMIC DNA]</scope>
    <source>
        <strain evidence="2">cv. UVA1</strain>
    </source>
</reference>
<name>A0A5A7R0D0_STRAF</name>
<dbReference type="AlphaFoldDB" id="A0A5A7R0D0"/>
<comment type="caution">
    <text evidence="1">The sequence shown here is derived from an EMBL/GenBank/DDBJ whole genome shotgun (WGS) entry which is preliminary data.</text>
</comment>
<protein>
    <submittedName>
        <fullName evidence="1">Retrotransposon protein</fullName>
    </submittedName>
</protein>
<evidence type="ECO:0000313" key="1">
    <source>
        <dbReference type="EMBL" id="GER51125.1"/>
    </source>
</evidence>
<proteinExistence type="predicted"/>
<organism evidence="1 2">
    <name type="scientific">Striga asiatica</name>
    <name type="common">Asiatic witchweed</name>
    <name type="synonym">Buchnera asiatica</name>
    <dbReference type="NCBI Taxonomy" id="4170"/>
    <lineage>
        <taxon>Eukaryota</taxon>
        <taxon>Viridiplantae</taxon>
        <taxon>Streptophyta</taxon>
        <taxon>Embryophyta</taxon>
        <taxon>Tracheophyta</taxon>
        <taxon>Spermatophyta</taxon>
        <taxon>Magnoliopsida</taxon>
        <taxon>eudicotyledons</taxon>
        <taxon>Gunneridae</taxon>
        <taxon>Pentapetalae</taxon>
        <taxon>asterids</taxon>
        <taxon>lamiids</taxon>
        <taxon>Lamiales</taxon>
        <taxon>Orobanchaceae</taxon>
        <taxon>Buchnereae</taxon>
        <taxon>Striga</taxon>
    </lineage>
</organism>
<dbReference type="EMBL" id="BKCP01009515">
    <property type="protein sequence ID" value="GER51125.1"/>
    <property type="molecule type" value="Genomic_DNA"/>
</dbReference>